<comment type="caution">
    <text evidence="5">The sequence shown here is derived from an EMBL/GenBank/DDBJ whole genome shotgun (WGS) entry which is preliminary data.</text>
</comment>
<dbReference type="InterPro" id="IPR016181">
    <property type="entry name" value="Acyl_CoA_acyltransferase"/>
</dbReference>
<dbReference type="RefSeq" id="WP_209559263.1">
    <property type="nucleotide sequence ID" value="NZ_JAEDXU010000017.1"/>
</dbReference>
<evidence type="ECO:0000256" key="2">
    <source>
        <dbReference type="ARBA" id="ARBA00023315"/>
    </source>
</evidence>
<comment type="similarity">
    <text evidence="3">Belongs to the acetyltransferase family. RimJ subfamily.</text>
</comment>
<dbReference type="InterPro" id="IPR000182">
    <property type="entry name" value="GNAT_dom"/>
</dbReference>
<evidence type="ECO:0000256" key="3">
    <source>
        <dbReference type="ARBA" id="ARBA00038502"/>
    </source>
</evidence>
<evidence type="ECO:0000259" key="4">
    <source>
        <dbReference type="PROSITE" id="PS51186"/>
    </source>
</evidence>
<dbReference type="PROSITE" id="PS51186">
    <property type="entry name" value="GNAT"/>
    <property type="match status" value="1"/>
</dbReference>
<organism evidence="5 6">
    <name type="scientific">Enterococcus larvae</name>
    <dbReference type="NCBI Taxonomy" id="2794352"/>
    <lineage>
        <taxon>Bacteria</taxon>
        <taxon>Bacillati</taxon>
        <taxon>Bacillota</taxon>
        <taxon>Bacilli</taxon>
        <taxon>Lactobacillales</taxon>
        <taxon>Enterococcaceae</taxon>
        <taxon>Enterococcus</taxon>
    </lineage>
</organism>
<dbReference type="SUPFAM" id="SSF55729">
    <property type="entry name" value="Acyl-CoA N-acyltransferases (Nat)"/>
    <property type="match status" value="1"/>
</dbReference>
<keyword evidence="1" id="KW-0808">Transferase</keyword>
<dbReference type="Pfam" id="PF13302">
    <property type="entry name" value="Acetyltransf_3"/>
    <property type="match status" value="1"/>
</dbReference>
<keyword evidence="6" id="KW-1185">Reference proteome</keyword>
<dbReference type="Proteomes" id="UP000673375">
    <property type="component" value="Unassembled WGS sequence"/>
</dbReference>
<gene>
    <name evidence="5" type="ORF">I6N96_19620</name>
</gene>
<reference evidence="5 6" key="1">
    <citation type="submission" date="2020-12" db="EMBL/GenBank/DDBJ databases">
        <title>Vagococcus allomyrinae sp. nov. and Enterococcus lavae sp. nov., isolated from the larvae of Allomyrina dichotoma.</title>
        <authorList>
            <person name="Lee S.D."/>
        </authorList>
    </citation>
    <scope>NUCLEOTIDE SEQUENCE [LARGE SCALE GENOMIC DNA]</scope>
    <source>
        <strain evidence="5 6">BWM-S5</strain>
    </source>
</reference>
<dbReference type="PANTHER" id="PTHR43792">
    <property type="entry name" value="GNAT FAMILY, PUTATIVE (AFU_ORTHOLOGUE AFUA_3G00765)-RELATED-RELATED"/>
    <property type="match status" value="1"/>
</dbReference>
<sequence>MTLTHTGTQIINTSRLMLRPFTKEDNAAMRNNWISNPAIQKMYSEPVYTTEAETAALLDKWISSYSNDNYYRWAICLKETNECIGQIAYFLIDDTNHFGEIEYCIGEAFQNQGLMTEAVTAILHYGFKQIHLNKVQVCHKSNNMPSQRVIEKSGFVYEGKLREFFYMDGQYIDRLYYSILKREWSEMLEATEL</sequence>
<feature type="domain" description="N-acetyltransferase" evidence="4">
    <location>
        <begin position="16"/>
        <end position="182"/>
    </location>
</feature>
<proteinExistence type="inferred from homology"/>
<dbReference type="InterPro" id="IPR051531">
    <property type="entry name" value="N-acetyltransferase"/>
</dbReference>
<keyword evidence="2" id="KW-0012">Acyltransferase</keyword>
<dbReference type="EMBL" id="JAEDXU010000017">
    <property type="protein sequence ID" value="MBP1048496.1"/>
    <property type="molecule type" value="Genomic_DNA"/>
</dbReference>
<accession>A0ABS4CPJ1</accession>
<dbReference type="PANTHER" id="PTHR43792:SF8">
    <property type="entry name" value="[RIBOSOMAL PROTEIN US5]-ALANINE N-ACETYLTRANSFERASE"/>
    <property type="match status" value="1"/>
</dbReference>
<evidence type="ECO:0000313" key="5">
    <source>
        <dbReference type="EMBL" id="MBP1048496.1"/>
    </source>
</evidence>
<name>A0ABS4CPJ1_9ENTE</name>
<evidence type="ECO:0000313" key="6">
    <source>
        <dbReference type="Proteomes" id="UP000673375"/>
    </source>
</evidence>
<dbReference type="Gene3D" id="3.40.630.30">
    <property type="match status" value="1"/>
</dbReference>
<protein>
    <submittedName>
        <fullName evidence="5">GNAT family N-acetyltransferase</fullName>
    </submittedName>
</protein>
<evidence type="ECO:0000256" key="1">
    <source>
        <dbReference type="ARBA" id="ARBA00022679"/>
    </source>
</evidence>